<keyword evidence="1" id="KW-0812">Transmembrane</keyword>
<evidence type="ECO:0000256" key="1">
    <source>
        <dbReference type="SAM" id="Phobius"/>
    </source>
</evidence>
<dbReference type="AlphaFoldDB" id="A0A0E9W1P6"/>
<feature type="transmembrane region" description="Helical" evidence="1">
    <location>
        <begin position="12"/>
        <end position="31"/>
    </location>
</feature>
<reference evidence="2" key="2">
    <citation type="journal article" date="2015" name="Fish Shellfish Immunol.">
        <title>Early steps in the European eel (Anguilla anguilla)-Vibrio vulnificus interaction in the gills: Role of the RtxA13 toxin.</title>
        <authorList>
            <person name="Callol A."/>
            <person name="Pajuelo D."/>
            <person name="Ebbesson L."/>
            <person name="Teles M."/>
            <person name="MacKenzie S."/>
            <person name="Amaro C."/>
        </authorList>
    </citation>
    <scope>NUCLEOTIDE SEQUENCE</scope>
</reference>
<accession>A0A0E9W1P6</accession>
<sequence length="44" mass="4735">MIYFSLSSSHFSIVSGAAVFCVHVVAVVILIPREHSSKIGTCKI</sequence>
<organism evidence="2">
    <name type="scientific">Anguilla anguilla</name>
    <name type="common">European freshwater eel</name>
    <name type="synonym">Muraena anguilla</name>
    <dbReference type="NCBI Taxonomy" id="7936"/>
    <lineage>
        <taxon>Eukaryota</taxon>
        <taxon>Metazoa</taxon>
        <taxon>Chordata</taxon>
        <taxon>Craniata</taxon>
        <taxon>Vertebrata</taxon>
        <taxon>Euteleostomi</taxon>
        <taxon>Actinopterygii</taxon>
        <taxon>Neopterygii</taxon>
        <taxon>Teleostei</taxon>
        <taxon>Anguilliformes</taxon>
        <taxon>Anguillidae</taxon>
        <taxon>Anguilla</taxon>
    </lineage>
</organism>
<reference evidence="2" key="1">
    <citation type="submission" date="2014-11" db="EMBL/GenBank/DDBJ databases">
        <authorList>
            <person name="Amaro Gonzalez C."/>
        </authorList>
    </citation>
    <scope>NUCLEOTIDE SEQUENCE</scope>
</reference>
<keyword evidence="1" id="KW-1133">Transmembrane helix</keyword>
<dbReference type="EMBL" id="GBXM01024278">
    <property type="protein sequence ID" value="JAH84299.1"/>
    <property type="molecule type" value="Transcribed_RNA"/>
</dbReference>
<evidence type="ECO:0000313" key="2">
    <source>
        <dbReference type="EMBL" id="JAH84299.1"/>
    </source>
</evidence>
<protein>
    <submittedName>
        <fullName evidence="2">Uncharacterized protein</fullName>
    </submittedName>
</protein>
<proteinExistence type="predicted"/>
<keyword evidence="1" id="KW-0472">Membrane</keyword>
<name>A0A0E9W1P6_ANGAN</name>